<keyword evidence="3" id="KW-0234">DNA repair</keyword>
<gene>
    <name evidence="5" type="ORF">GB864_06080</name>
</gene>
<evidence type="ECO:0000256" key="3">
    <source>
        <dbReference type="ARBA" id="ARBA00023204"/>
    </source>
</evidence>
<feature type="domain" description="Uracil-DNA glycosylase-like" evidence="4">
    <location>
        <begin position="17"/>
        <end position="179"/>
    </location>
</feature>
<evidence type="ECO:0000259" key="4">
    <source>
        <dbReference type="SMART" id="SM00986"/>
    </source>
</evidence>
<evidence type="ECO:0000313" key="6">
    <source>
        <dbReference type="Proteomes" id="UP000438182"/>
    </source>
</evidence>
<evidence type="ECO:0000256" key="1">
    <source>
        <dbReference type="ARBA" id="ARBA00022763"/>
    </source>
</evidence>
<dbReference type="SMART" id="SM00987">
    <property type="entry name" value="UreE_C"/>
    <property type="match status" value="1"/>
</dbReference>
<dbReference type="RefSeq" id="WP_160423458.1">
    <property type="nucleotide sequence ID" value="NZ_WSTA01000019.1"/>
</dbReference>
<dbReference type="PANTHER" id="PTHR12159">
    <property type="entry name" value="G/T AND G/U MISMATCH-SPECIFIC DNA GLYCOSYLASE"/>
    <property type="match status" value="1"/>
</dbReference>
<dbReference type="Proteomes" id="UP000438182">
    <property type="component" value="Unassembled WGS sequence"/>
</dbReference>
<dbReference type="Gene3D" id="3.40.470.10">
    <property type="entry name" value="Uracil-DNA glycosylase-like domain"/>
    <property type="match status" value="1"/>
</dbReference>
<dbReference type="SMART" id="SM00986">
    <property type="entry name" value="UDG"/>
    <property type="match status" value="1"/>
</dbReference>
<keyword evidence="1" id="KW-0227">DNA damage</keyword>
<dbReference type="InterPro" id="IPR036895">
    <property type="entry name" value="Uracil-DNA_glycosylase-like_sf"/>
</dbReference>
<dbReference type="InterPro" id="IPR015637">
    <property type="entry name" value="MUG/TDG"/>
</dbReference>
<comment type="caution">
    <text evidence="5">The sequence shown here is derived from an EMBL/GenBank/DDBJ whole genome shotgun (WGS) entry which is preliminary data.</text>
</comment>
<name>A0A6I4NUI8_9MICO</name>
<evidence type="ECO:0000256" key="2">
    <source>
        <dbReference type="ARBA" id="ARBA00022801"/>
    </source>
</evidence>
<protein>
    <submittedName>
        <fullName evidence="5">Mismatch-specific DNA-glycosylase</fullName>
    </submittedName>
</protein>
<dbReference type="GO" id="GO:0008263">
    <property type="term" value="F:pyrimidine-specific mismatch base pair DNA N-glycosylase activity"/>
    <property type="evidence" value="ECO:0007669"/>
    <property type="project" value="TreeGrafter"/>
</dbReference>
<dbReference type="EMBL" id="WSTA01000019">
    <property type="protein sequence ID" value="MWB98116.1"/>
    <property type="molecule type" value="Genomic_DNA"/>
</dbReference>
<dbReference type="GO" id="GO:0004844">
    <property type="term" value="F:uracil DNA N-glycosylase activity"/>
    <property type="evidence" value="ECO:0007669"/>
    <property type="project" value="TreeGrafter"/>
</dbReference>
<dbReference type="Pfam" id="PF03167">
    <property type="entry name" value="UDG"/>
    <property type="match status" value="1"/>
</dbReference>
<keyword evidence="6" id="KW-1185">Reference proteome</keyword>
<accession>A0A6I4NUI8</accession>
<reference evidence="5 6" key="1">
    <citation type="submission" date="2019-12" db="EMBL/GenBank/DDBJ databases">
        <authorList>
            <person name="Kim Y.S."/>
        </authorList>
    </citation>
    <scope>NUCLEOTIDE SEQUENCE [LARGE SCALE GENOMIC DNA]</scope>
    <source>
        <strain evidence="5 6">MMS17-SY077</strain>
    </source>
</reference>
<evidence type="ECO:0000313" key="5">
    <source>
        <dbReference type="EMBL" id="MWB98116.1"/>
    </source>
</evidence>
<dbReference type="AlphaFoldDB" id="A0A6I4NUI8"/>
<proteinExistence type="predicted"/>
<sequence>MGFTREELAAFHGAAIPDTLPDGELRLLFCGINPGLWTAAVGAPFARRGNRFYPALERAGIFDRVVDASAGLSSDDHGLFDRQGVGVTSLVPFATARADELTRDQLVEGAAALEEKVDRLRPKVVAMLGVTAYRVGFGRPRARVGVQPERLAGAELHVVPNPSGLNAHATLDSLATAYLAAAVAAGVPLFAQRARPLPDEQP</sequence>
<dbReference type="GO" id="GO:0006285">
    <property type="term" value="P:base-excision repair, AP site formation"/>
    <property type="evidence" value="ECO:0007669"/>
    <property type="project" value="InterPro"/>
</dbReference>
<dbReference type="PANTHER" id="PTHR12159:SF9">
    <property type="entry name" value="G_T MISMATCH-SPECIFIC THYMINE DNA GLYCOSYLASE"/>
    <property type="match status" value="1"/>
</dbReference>
<dbReference type="InterPro" id="IPR005122">
    <property type="entry name" value="Uracil-DNA_glycosylase-like"/>
</dbReference>
<dbReference type="SUPFAM" id="SSF52141">
    <property type="entry name" value="Uracil-DNA glycosylase-like"/>
    <property type="match status" value="1"/>
</dbReference>
<keyword evidence="2" id="KW-0378">Hydrolase</keyword>
<organism evidence="5 6">
    <name type="scientific">Agromyces seonyuensis</name>
    <dbReference type="NCBI Taxonomy" id="2662446"/>
    <lineage>
        <taxon>Bacteria</taxon>
        <taxon>Bacillati</taxon>
        <taxon>Actinomycetota</taxon>
        <taxon>Actinomycetes</taxon>
        <taxon>Micrococcales</taxon>
        <taxon>Microbacteriaceae</taxon>
        <taxon>Agromyces</taxon>
    </lineage>
</organism>
<dbReference type="CDD" id="cd10028">
    <property type="entry name" value="UDG-F2_TDG_MUG"/>
    <property type="match status" value="1"/>
</dbReference>